<proteinExistence type="predicted"/>
<dbReference type="AlphaFoldDB" id="A0A7W8TVL5"/>
<dbReference type="InterPro" id="IPR018392">
    <property type="entry name" value="LysM"/>
</dbReference>
<evidence type="ECO:0000313" key="4">
    <source>
        <dbReference type="Proteomes" id="UP000580797"/>
    </source>
</evidence>
<dbReference type="Proteomes" id="UP000580797">
    <property type="component" value="Unassembled WGS sequence"/>
</dbReference>
<keyword evidence="2" id="KW-0472">Membrane</keyword>
<evidence type="ECO:0000313" key="3">
    <source>
        <dbReference type="EMBL" id="MBB5513735.1"/>
    </source>
</evidence>
<organism evidence="3 4">
    <name type="scientific">Neomicrococcus aestuarii</name>
    <dbReference type="NCBI Taxonomy" id="556325"/>
    <lineage>
        <taxon>Bacteria</taxon>
        <taxon>Bacillati</taxon>
        <taxon>Actinomycetota</taxon>
        <taxon>Actinomycetes</taxon>
        <taxon>Micrococcales</taxon>
        <taxon>Micrococcaceae</taxon>
        <taxon>Neomicrococcus</taxon>
    </lineage>
</organism>
<comment type="caution">
    <text evidence="3">The sequence shown here is derived from an EMBL/GenBank/DDBJ whole genome shotgun (WGS) entry which is preliminary data.</text>
</comment>
<dbReference type="RefSeq" id="WP_183666140.1">
    <property type="nucleotide sequence ID" value="NZ_BAAARH010000008.1"/>
</dbReference>
<feature type="compositionally biased region" description="Basic and acidic residues" evidence="1">
    <location>
        <begin position="194"/>
        <end position="211"/>
    </location>
</feature>
<accession>A0A7W8TVL5</accession>
<feature type="transmembrane region" description="Helical" evidence="2">
    <location>
        <begin position="62"/>
        <end position="93"/>
    </location>
</feature>
<keyword evidence="2" id="KW-0812">Transmembrane</keyword>
<keyword evidence="2" id="KW-1133">Transmembrane helix</keyword>
<feature type="region of interest" description="Disordered" evidence="1">
    <location>
        <begin position="153"/>
        <end position="215"/>
    </location>
</feature>
<feature type="transmembrane region" description="Helical" evidence="2">
    <location>
        <begin position="114"/>
        <end position="132"/>
    </location>
</feature>
<dbReference type="EMBL" id="JACHDR010000001">
    <property type="protein sequence ID" value="MBB5513735.1"/>
    <property type="molecule type" value="Genomic_DNA"/>
</dbReference>
<evidence type="ECO:0000256" key="2">
    <source>
        <dbReference type="SAM" id="Phobius"/>
    </source>
</evidence>
<protein>
    <submittedName>
        <fullName evidence="3">Nucleoid-associated protein YgaU</fullName>
    </submittedName>
</protein>
<name>A0A7W8TVL5_9MICC</name>
<evidence type="ECO:0000256" key="1">
    <source>
        <dbReference type="SAM" id="MobiDB-lite"/>
    </source>
</evidence>
<sequence>MIGLQMMRRHVHDLLTLISFLLLGGFFLVVGHSQLTLAGARLSGIFSQHDAAAYVSLKDVEFVVGLACGTAGLAILTWLAVGALFGTVSVLAARRGLHSVSQRTASYTPRFMRSLLALVFGVSLLAAPGAFAENSSSTQEVPSPAFVSQSITVETGPASPPAAPSKAERAVPQAEQSPTPGISAETSSTPVQHEVNEHVAKKHEAKERESMRGIPAQHLTSVLSSGQRQSTADHQEITVKNGDSLWAIVSEHLGPQATSSEIHAAWPKWYERNRAVIGENPHVIVPGTVLINPNF</sequence>
<dbReference type="Gene3D" id="3.10.350.10">
    <property type="entry name" value="LysM domain"/>
    <property type="match status" value="1"/>
</dbReference>
<feature type="compositionally biased region" description="Polar residues" evidence="1">
    <location>
        <begin position="174"/>
        <end position="191"/>
    </location>
</feature>
<dbReference type="CDD" id="cd00118">
    <property type="entry name" value="LysM"/>
    <property type="match status" value="1"/>
</dbReference>
<dbReference type="InterPro" id="IPR036779">
    <property type="entry name" value="LysM_dom_sf"/>
</dbReference>
<reference evidence="3 4" key="1">
    <citation type="submission" date="2020-08" db="EMBL/GenBank/DDBJ databases">
        <title>Sequencing the genomes of 1000 actinobacteria strains.</title>
        <authorList>
            <person name="Klenk H.-P."/>
        </authorList>
    </citation>
    <scope>NUCLEOTIDE SEQUENCE [LARGE SCALE GENOMIC DNA]</scope>
    <source>
        <strain evidence="3 4">DSM 105783</strain>
    </source>
</reference>
<gene>
    <name evidence="3" type="ORF">HD598_002422</name>
</gene>